<evidence type="ECO:0000256" key="5">
    <source>
        <dbReference type="ARBA" id="ARBA00022741"/>
    </source>
</evidence>
<evidence type="ECO:0000259" key="10">
    <source>
        <dbReference type="Pfam" id="PF07730"/>
    </source>
</evidence>
<evidence type="ECO:0000256" key="4">
    <source>
        <dbReference type="ARBA" id="ARBA00022679"/>
    </source>
</evidence>
<keyword evidence="9" id="KW-1133">Transmembrane helix</keyword>
<dbReference type="PANTHER" id="PTHR24421">
    <property type="entry name" value="NITRATE/NITRITE SENSOR PROTEIN NARX-RELATED"/>
    <property type="match status" value="1"/>
</dbReference>
<dbReference type="Pfam" id="PF07730">
    <property type="entry name" value="HisKA_3"/>
    <property type="match status" value="1"/>
</dbReference>
<dbReference type="InterPro" id="IPR050482">
    <property type="entry name" value="Sensor_HK_TwoCompSys"/>
</dbReference>
<dbReference type="EMBL" id="RQZG01000018">
    <property type="protein sequence ID" value="RRD03600.1"/>
    <property type="molecule type" value="Genomic_DNA"/>
</dbReference>
<organism evidence="11 12">
    <name type="scientific">Arachnia propionica</name>
    <dbReference type="NCBI Taxonomy" id="1750"/>
    <lineage>
        <taxon>Bacteria</taxon>
        <taxon>Bacillati</taxon>
        <taxon>Actinomycetota</taxon>
        <taxon>Actinomycetes</taxon>
        <taxon>Propionibacteriales</taxon>
        <taxon>Propionibacteriaceae</taxon>
        <taxon>Arachnia</taxon>
    </lineage>
</organism>
<dbReference type="Proteomes" id="UP000280819">
    <property type="component" value="Unassembled WGS sequence"/>
</dbReference>
<dbReference type="EC" id="2.7.13.3" evidence="2"/>
<feature type="transmembrane region" description="Helical" evidence="9">
    <location>
        <begin position="127"/>
        <end position="149"/>
    </location>
</feature>
<keyword evidence="9" id="KW-0472">Membrane</keyword>
<dbReference type="AlphaFoldDB" id="A0A3P1T2N4"/>
<accession>A0A3P1T2N4</accession>
<dbReference type="SUPFAM" id="SSF55874">
    <property type="entry name" value="ATPase domain of HSP90 chaperone/DNA topoisomerase II/histidine kinase"/>
    <property type="match status" value="1"/>
</dbReference>
<keyword evidence="5" id="KW-0547">Nucleotide-binding</keyword>
<evidence type="ECO:0000256" key="7">
    <source>
        <dbReference type="ARBA" id="ARBA00022840"/>
    </source>
</evidence>
<dbReference type="InterPro" id="IPR011712">
    <property type="entry name" value="Sig_transdc_His_kin_sub3_dim/P"/>
</dbReference>
<keyword evidence="6 11" id="KW-0418">Kinase</keyword>
<evidence type="ECO:0000256" key="6">
    <source>
        <dbReference type="ARBA" id="ARBA00022777"/>
    </source>
</evidence>
<keyword evidence="9" id="KW-0812">Transmembrane</keyword>
<evidence type="ECO:0000256" key="1">
    <source>
        <dbReference type="ARBA" id="ARBA00000085"/>
    </source>
</evidence>
<name>A0A3P1T2N4_9ACTN</name>
<sequence>MTVKGILQSLAWPRKVPMEPVAGCLLLFVALQAAWGKLSPAHLAVMLVMLAAMCVLPRRPWAALVLGLGYYIGSTVLSVPSGLMNLCGTLLVRNWFFHRRAGMWWLAVGYPVVEMISWWVRHGSEDLATNIVSVALVSGFAAGAGWFMGRRLDSEVEMRVESEQVLRSTRLLMASELHDSVAQTQTLVLMNLEELVEDPLLHQDLAPQVTETLELSRRAAQELRAAMAALRAVDQDFMSLGSPVGHSLTQQWNQVRSALGDSGYHAQTRFEIDVDELSHEEEHTLSRLLGELVTNIVWHGAPGVCSVEVFEQEGYACIRTVNALGEGGLRKSGGGGDGLVGIRQRVGMLGGTCAFGAQDATWVTDVKVPLHRGG</sequence>
<feature type="transmembrane region" description="Helical" evidence="9">
    <location>
        <begin position="60"/>
        <end position="91"/>
    </location>
</feature>
<evidence type="ECO:0000256" key="9">
    <source>
        <dbReference type="SAM" id="Phobius"/>
    </source>
</evidence>
<dbReference type="GO" id="GO:0005524">
    <property type="term" value="F:ATP binding"/>
    <property type="evidence" value="ECO:0007669"/>
    <property type="project" value="UniProtKB-KW"/>
</dbReference>
<dbReference type="Gene3D" id="3.30.565.10">
    <property type="entry name" value="Histidine kinase-like ATPase, C-terminal domain"/>
    <property type="match status" value="1"/>
</dbReference>
<keyword evidence="4" id="KW-0808">Transferase</keyword>
<dbReference type="RefSeq" id="WP_124845692.1">
    <property type="nucleotide sequence ID" value="NZ_RQZG01000018.1"/>
</dbReference>
<dbReference type="OrthoDB" id="3728768at2"/>
<feature type="transmembrane region" description="Helical" evidence="9">
    <location>
        <begin position="103"/>
        <end position="121"/>
    </location>
</feature>
<dbReference type="GO" id="GO:0016020">
    <property type="term" value="C:membrane"/>
    <property type="evidence" value="ECO:0007669"/>
    <property type="project" value="InterPro"/>
</dbReference>
<dbReference type="InterPro" id="IPR036890">
    <property type="entry name" value="HATPase_C_sf"/>
</dbReference>
<evidence type="ECO:0000256" key="8">
    <source>
        <dbReference type="ARBA" id="ARBA00023012"/>
    </source>
</evidence>
<keyword evidence="7" id="KW-0067">ATP-binding</keyword>
<protein>
    <recommendedName>
        <fullName evidence="2">histidine kinase</fullName>
        <ecNumber evidence="2">2.7.13.3</ecNumber>
    </recommendedName>
</protein>
<proteinExistence type="predicted"/>
<evidence type="ECO:0000313" key="12">
    <source>
        <dbReference type="Proteomes" id="UP000280819"/>
    </source>
</evidence>
<evidence type="ECO:0000256" key="2">
    <source>
        <dbReference type="ARBA" id="ARBA00012438"/>
    </source>
</evidence>
<evidence type="ECO:0000313" key="11">
    <source>
        <dbReference type="EMBL" id="RRD03600.1"/>
    </source>
</evidence>
<gene>
    <name evidence="11" type="ORF">EII34_13505</name>
</gene>
<keyword evidence="3" id="KW-0597">Phosphoprotein</keyword>
<comment type="catalytic activity">
    <reaction evidence="1">
        <text>ATP + protein L-histidine = ADP + protein N-phospho-L-histidine.</text>
        <dbReference type="EC" id="2.7.13.3"/>
    </reaction>
</comment>
<reference evidence="11 12" key="1">
    <citation type="submission" date="2018-11" db="EMBL/GenBank/DDBJ databases">
        <title>Genomes From Bacteria Associated with the Canine Oral Cavity: a Test Case for Automated Genome-Based Taxonomic Assignment.</title>
        <authorList>
            <person name="Coil D.A."/>
            <person name="Jospin G."/>
            <person name="Darling A.E."/>
            <person name="Wallis C."/>
            <person name="Davis I.J."/>
            <person name="Harris S."/>
            <person name="Eisen J.A."/>
            <person name="Holcombe L.J."/>
            <person name="O'Flynn C."/>
        </authorList>
    </citation>
    <scope>NUCLEOTIDE SEQUENCE [LARGE SCALE GENOMIC DNA]</scope>
    <source>
        <strain evidence="11 12">OH887_COT-365</strain>
    </source>
</reference>
<keyword evidence="8" id="KW-0902">Two-component regulatory system</keyword>
<dbReference type="GO" id="GO:0046983">
    <property type="term" value="F:protein dimerization activity"/>
    <property type="evidence" value="ECO:0007669"/>
    <property type="project" value="InterPro"/>
</dbReference>
<dbReference type="GO" id="GO:0000155">
    <property type="term" value="F:phosphorelay sensor kinase activity"/>
    <property type="evidence" value="ECO:0007669"/>
    <property type="project" value="InterPro"/>
</dbReference>
<feature type="domain" description="Signal transduction histidine kinase subgroup 3 dimerisation and phosphoacceptor" evidence="10">
    <location>
        <begin position="170"/>
        <end position="233"/>
    </location>
</feature>
<evidence type="ECO:0000256" key="3">
    <source>
        <dbReference type="ARBA" id="ARBA00022553"/>
    </source>
</evidence>
<comment type="caution">
    <text evidence="11">The sequence shown here is derived from an EMBL/GenBank/DDBJ whole genome shotgun (WGS) entry which is preliminary data.</text>
</comment>
<dbReference type="PANTHER" id="PTHR24421:SF10">
    <property type="entry name" value="NITRATE_NITRITE SENSOR PROTEIN NARQ"/>
    <property type="match status" value="1"/>
</dbReference>